<feature type="domain" description="4Fe-4S ferredoxin-type" evidence="5">
    <location>
        <begin position="170"/>
        <end position="199"/>
    </location>
</feature>
<proteinExistence type="predicted"/>
<dbReference type="InterPro" id="IPR006067">
    <property type="entry name" value="NO2/SO3_Rdtase_4Fe4S_dom"/>
</dbReference>
<name>A0A653A0I8_UNCDX</name>
<evidence type="ECO:0000256" key="3">
    <source>
        <dbReference type="ARBA" id="ARBA00023004"/>
    </source>
</evidence>
<protein>
    <submittedName>
        <fullName evidence="6">4Fe-4S binding domain protein</fullName>
    </submittedName>
</protein>
<keyword evidence="2" id="KW-0479">Metal-binding</keyword>
<dbReference type="AlphaFoldDB" id="A0A653A0I8"/>
<dbReference type="GO" id="GO:0015995">
    <property type="term" value="P:chlorophyll biosynthetic process"/>
    <property type="evidence" value="ECO:0007669"/>
    <property type="project" value="InterPro"/>
</dbReference>
<dbReference type="Pfam" id="PF08369">
    <property type="entry name" value="PCP_red"/>
    <property type="match status" value="1"/>
</dbReference>
<dbReference type="InterPro" id="IPR045854">
    <property type="entry name" value="NO2/SO3_Rdtase_4Fe4S_sf"/>
</dbReference>
<dbReference type="EMBL" id="UPXX01000003">
    <property type="protein sequence ID" value="VBB41551.1"/>
    <property type="molecule type" value="Genomic_DNA"/>
</dbReference>
<evidence type="ECO:0000313" key="6">
    <source>
        <dbReference type="EMBL" id="VBB41551.1"/>
    </source>
</evidence>
<dbReference type="Pfam" id="PF00037">
    <property type="entry name" value="Fer4"/>
    <property type="match status" value="1"/>
</dbReference>
<keyword evidence="1" id="KW-0004">4Fe-4S</keyword>
<dbReference type="GO" id="GO:0051539">
    <property type="term" value="F:4 iron, 4 sulfur cluster binding"/>
    <property type="evidence" value="ECO:0007669"/>
    <property type="project" value="UniProtKB-KW"/>
</dbReference>
<dbReference type="Gene3D" id="1.10.8.550">
    <property type="entry name" value="Proto-chlorophyllide reductase 57 kD subunit B"/>
    <property type="match status" value="1"/>
</dbReference>
<dbReference type="Gene3D" id="3.30.70.20">
    <property type="match status" value="1"/>
</dbReference>
<evidence type="ECO:0000256" key="2">
    <source>
        <dbReference type="ARBA" id="ARBA00022723"/>
    </source>
</evidence>
<dbReference type="GO" id="GO:0046872">
    <property type="term" value="F:metal ion binding"/>
    <property type="evidence" value="ECO:0007669"/>
    <property type="project" value="UniProtKB-KW"/>
</dbReference>
<organism evidence="6">
    <name type="scientific">Uncultured Desulfatiglans sp</name>
    <dbReference type="NCBI Taxonomy" id="1748965"/>
    <lineage>
        <taxon>Bacteria</taxon>
        <taxon>Pseudomonadati</taxon>
        <taxon>Thermodesulfobacteriota</taxon>
        <taxon>Desulfobacteria</taxon>
        <taxon>Desulfatiglandales</taxon>
        <taxon>Desulfatiglandaceae</taxon>
        <taxon>Desulfatiglans</taxon>
        <taxon>environmental samples</taxon>
    </lineage>
</organism>
<evidence type="ECO:0000256" key="1">
    <source>
        <dbReference type="ARBA" id="ARBA00022485"/>
    </source>
</evidence>
<evidence type="ECO:0000256" key="4">
    <source>
        <dbReference type="ARBA" id="ARBA00023014"/>
    </source>
</evidence>
<dbReference type="InterPro" id="IPR017900">
    <property type="entry name" value="4Fe4S_Fe_S_CS"/>
</dbReference>
<keyword evidence="3" id="KW-0408">Iron</keyword>
<keyword evidence="4" id="KW-0411">Iron-sulfur</keyword>
<dbReference type="InterPro" id="IPR017896">
    <property type="entry name" value="4Fe4S_Fe-S-bd"/>
</dbReference>
<dbReference type="InterPro" id="IPR013580">
    <property type="entry name" value="LI-POR_suB-like_C"/>
</dbReference>
<dbReference type="GO" id="GO:0015979">
    <property type="term" value="P:photosynthesis"/>
    <property type="evidence" value="ECO:0007669"/>
    <property type="project" value="InterPro"/>
</dbReference>
<feature type="domain" description="4Fe-4S ferredoxin-type" evidence="5">
    <location>
        <begin position="139"/>
        <end position="168"/>
    </location>
</feature>
<dbReference type="Pfam" id="PF01077">
    <property type="entry name" value="NIR_SIR"/>
    <property type="match status" value="1"/>
</dbReference>
<dbReference type="PROSITE" id="PS00198">
    <property type="entry name" value="4FE4S_FER_1"/>
    <property type="match status" value="1"/>
</dbReference>
<dbReference type="SUPFAM" id="SSF54862">
    <property type="entry name" value="4Fe-4S ferredoxins"/>
    <property type="match status" value="1"/>
</dbReference>
<dbReference type="GO" id="GO:0020037">
    <property type="term" value="F:heme binding"/>
    <property type="evidence" value="ECO:0007669"/>
    <property type="project" value="InterPro"/>
</dbReference>
<accession>A0A653A0I8</accession>
<dbReference type="PROSITE" id="PS51379">
    <property type="entry name" value="4FE4S_FER_2"/>
    <property type="match status" value="2"/>
</dbReference>
<dbReference type="InterPro" id="IPR042298">
    <property type="entry name" value="P-CP_red_C"/>
</dbReference>
<dbReference type="Gene3D" id="3.30.413.10">
    <property type="entry name" value="Sulfite Reductase Hemoprotein, domain 1"/>
    <property type="match status" value="1"/>
</dbReference>
<evidence type="ECO:0000259" key="5">
    <source>
        <dbReference type="PROSITE" id="PS51379"/>
    </source>
</evidence>
<reference evidence="6" key="1">
    <citation type="submission" date="2018-07" db="EMBL/GenBank/DDBJ databases">
        <authorList>
            <consortium name="Genoscope - CEA"/>
            <person name="William W."/>
        </authorList>
    </citation>
    <scope>NUCLEOTIDE SEQUENCE</scope>
    <source>
        <strain evidence="6">IK1</strain>
    </source>
</reference>
<gene>
    <name evidence="6" type="ORF">TRIP_B110116</name>
</gene>
<dbReference type="GO" id="GO:0016491">
    <property type="term" value="F:oxidoreductase activity"/>
    <property type="evidence" value="ECO:0007669"/>
    <property type="project" value="InterPro"/>
</dbReference>
<sequence length="275" mass="30315">MMKWQADAEAEVKKAPFFVRKRVRQRVEAQVSAEGRQVVTLDDVQAAKKRFLSRMSEEVQGFQVEACFGSQGCPNRIIEDSGLVRSIEKVFLEQDLRGFLERTVPGPLKLHHEFRVALADCPNACSQPQIKDIGLIGAAAPSRTDAPCNECGACQDVCREGAVAVDPVGHGPVFEWDRCVRCGQCIGACPTGTIGCGERGYRLLIGGKLGRHPRLAEELPGLYDADTILHLLKFCVRYYKEHSKGGERFAALVERAGPAFFDLLSAEARHCRKDA</sequence>
<dbReference type="SUPFAM" id="SSF56014">
    <property type="entry name" value="Nitrite and sulphite reductase 4Fe-4S domain-like"/>
    <property type="match status" value="1"/>
</dbReference>